<feature type="binding site" evidence="7 8">
    <location>
        <position position="115"/>
    </location>
    <ligand>
        <name>S-adenosyl-L-methionine</name>
        <dbReference type="ChEBI" id="CHEBI:59789"/>
    </ligand>
</feature>
<keyword evidence="6 7" id="KW-0694">RNA-binding</keyword>
<organism evidence="10 11">
    <name type="scientific">Halobacterium bonnevillei</name>
    <dbReference type="NCBI Taxonomy" id="2692200"/>
    <lineage>
        <taxon>Archaea</taxon>
        <taxon>Methanobacteriati</taxon>
        <taxon>Methanobacteriota</taxon>
        <taxon>Stenosarchaea group</taxon>
        <taxon>Halobacteria</taxon>
        <taxon>Halobacteriales</taxon>
        <taxon>Halobacteriaceae</taxon>
        <taxon>Halobacterium</taxon>
    </lineage>
</organism>
<comment type="caution">
    <text evidence="10">The sequence shown here is derived from an EMBL/GenBank/DDBJ whole genome shotgun (WGS) entry which is preliminary data.</text>
</comment>
<protein>
    <recommendedName>
        <fullName evidence="7">Probable ribosomal RNA small subunit methyltransferase A</fullName>
        <ecNumber evidence="7">2.1.1.-</ecNumber>
    </recommendedName>
    <alternativeName>
        <fullName evidence="7">16S rRNA dimethyladenosine transferase</fullName>
    </alternativeName>
    <alternativeName>
        <fullName evidence="7">16S rRNA dimethylase</fullName>
    </alternativeName>
    <alternativeName>
        <fullName evidence="7">S-adenosylmethionine-6-N',N'-adenosyl(rRNA) dimethyltransferase</fullName>
    </alternativeName>
</protein>
<dbReference type="EMBL" id="WUUU01000092">
    <property type="protein sequence ID" value="MXR21215.1"/>
    <property type="molecule type" value="Genomic_DNA"/>
</dbReference>
<evidence type="ECO:0000313" key="10">
    <source>
        <dbReference type="EMBL" id="MXR21215.1"/>
    </source>
</evidence>
<dbReference type="GO" id="GO:0003723">
    <property type="term" value="F:RNA binding"/>
    <property type="evidence" value="ECO:0007669"/>
    <property type="project" value="UniProtKB-UniRule"/>
</dbReference>
<dbReference type="InterPro" id="IPR020596">
    <property type="entry name" value="rRNA_Ade_Mease_Trfase_CS"/>
</dbReference>
<dbReference type="InterPro" id="IPR029063">
    <property type="entry name" value="SAM-dependent_MTases_sf"/>
</dbReference>
<dbReference type="NCBIfam" id="TIGR00755">
    <property type="entry name" value="ksgA"/>
    <property type="match status" value="1"/>
</dbReference>
<dbReference type="CDD" id="cd02440">
    <property type="entry name" value="AdoMet_MTases"/>
    <property type="match status" value="1"/>
</dbReference>
<dbReference type="Gene3D" id="3.40.50.150">
    <property type="entry name" value="Vaccinia Virus protein VP39"/>
    <property type="match status" value="1"/>
</dbReference>
<keyword evidence="2 7" id="KW-0698">rRNA processing</keyword>
<evidence type="ECO:0000313" key="11">
    <source>
        <dbReference type="Proteomes" id="UP000471521"/>
    </source>
</evidence>
<dbReference type="RefSeq" id="WP_159526709.1">
    <property type="nucleotide sequence ID" value="NZ_WUUU01000092.1"/>
</dbReference>
<comment type="function">
    <text evidence="7">Specifically dimethylates two adjacent adenosines in the loop of a conserved hairpin near the 3'-end of 16S rRNA in the 30S particle. May play a critical role in biogenesis of 30S subunits.</text>
</comment>
<feature type="binding site" evidence="7 8">
    <location>
        <position position="26"/>
    </location>
    <ligand>
        <name>S-adenosyl-L-methionine</name>
        <dbReference type="ChEBI" id="CHEBI:59789"/>
    </ligand>
</feature>
<keyword evidence="4 7" id="KW-0808">Transferase</keyword>
<reference evidence="10 11" key="1">
    <citation type="submission" date="2019-12" db="EMBL/GenBank/DDBJ databases">
        <title>Isolation and characterization of three novel carbon monoxide-oxidizing members of Halobacteria from salione crusts and soils.</title>
        <authorList>
            <person name="Myers M.R."/>
            <person name="King G.M."/>
        </authorList>
    </citation>
    <scope>NUCLEOTIDE SEQUENCE [LARGE SCALE GENOMIC DNA]</scope>
    <source>
        <strain evidence="10 11">PCN9</strain>
    </source>
</reference>
<feature type="domain" description="Ribosomal RNA adenine methylase transferase N-terminal" evidence="9">
    <location>
        <begin position="31"/>
        <end position="197"/>
    </location>
</feature>
<keyword evidence="1 7" id="KW-0963">Cytoplasm</keyword>
<feature type="binding site" evidence="7 8">
    <location>
        <position position="24"/>
    </location>
    <ligand>
        <name>S-adenosyl-L-methionine</name>
        <dbReference type="ChEBI" id="CHEBI:59789"/>
    </ligand>
</feature>
<evidence type="ECO:0000256" key="5">
    <source>
        <dbReference type="ARBA" id="ARBA00022691"/>
    </source>
</evidence>
<comment type="subcellular location">
    <subcellularLocation>
        <location evidence="7">Cytoplasm</location>
    </subcellularLocation>
</comment>
<dbReference type="InterPro" id="IPR001737">
    <property type="entry name" value="KsgA/Erm"/>
</dbReference>
<dbReference type="OrthoDB" id="9883at2157"/>
<keyword evidence="11" id="KW-1185">Reference proteome</keyword>
<evidence type="ECO:0000259" key="9">
    <source>
        <dbReference type="SMART" id="SM00650"/>
    </source>
</evidence>
<gene>
    <name evidence="7" type="primary">rsmA</name>
    <name evidence="7" type="synonym">ksgA</name>
    <name evidence="10" type="ORF">GRX66_11600</name>
</gene>
<dbReference type="GO" id="GO:0000179">
    <property type="term" value="F:rRNA (adenine-N6,N6-)-dimethyltransferase activity"/>
    <property type="evidence" value="ECO:0007669"/>
    <property type="project" value="UniProtKB-UniRule"/>
</dbReference>
<dbReference type="HAMAP" id="MF_00607">
    <property type="entry name" value="16SrRNA_methyltr_A"/>
    <property type="match status" value="1"/>
</dbReference>
<evidence type="ECO:0000256" key="7">
    <source>
        <dbReference type="HAMAP-Rule" id="MF_00607"/>
    </source>
</evidence>
<keyword evidence="5 7" id="KW-0949">S-adenosyl-L-methionine</keyword>
<dbReference type="EC" id="2.1.1.-" evidence="7"/>
<dbReference type="PROSITE" id="PS01131">
    <property type="entry name" value="RRNA_A_DIMETH"/>
    <property type="match status" value="1"/>
</dbReference>
<evidence type="ECO:0000256" key="4">
    <source>
        <dbReference type="ARBA" id="ARBA00022679"/>
    </source>
</evidence>
<proteinExistence type="inferred from homology"/>
<dbReference type="InterPro" id="IPR023165">
    <property type="entry name" value="rRNA_Ade_diMease-like_C"/>
</dbReference>
<dbReference type="InterPro" id="IPR020598">
    <property type="entry name" value="rRNA_Ade_methylase_Trfase_N"/>
</dbReference>
<evidence type="ECO:0000256" key="1">
    <source>
        <dbReference type="ARBA" id="ARBA00022490"/>
    </source>
</evidence>
<dbReference type="AlphaFoldDB" id="A0A6B0SHQ2"/>
<keyword evidence="3 7" id="KW-0489">Methyltransferase</keyword>
<feature type="binding site" evidence="7 8">
    <location>
        <position position="72"/>
    </location>
    <ligand>
        <name>S-adenosyl-L-methionine</name>
        <dbReference type="ChEBI" id="CHEBI:59789"/>
    </ligand>
</feature>
<dbReference type="PROSITE" id="PS51689">
    <property type="entry name" value="SAM_RNA_A_N6_MT"/>
    <property type="match status" value="1"/>
</dbReference>
<dbReference type="Proteomes" id="UP000471521">
    <property type="component" value="Unassembled WGS sequence"/>
</dbReference>
<evidence type="ECO:0000256" key="6">
    <source>
        <dbReference type="ARBA" id="ARBA00022884"/>
    </source>
</evidence>
<dbReference type="GO" id="GO:0005737">
    <property type="term" value="C:cytoplasm"/>
    <property type="evidence" value="ECO:0007669"/>
    <property type="project" value="UniProtKB-SubCell"/>
</dbReference>
<sequence>MTDSRDPDALIRRAGRPDPERDQHFLVDDRVLDRIPTYAGDFDRSHVLEIGAGTGALTDRLLDVADRVTTVERDRGYAAFLREEFSDEIAAGRLDVVRGDALDVEFPAYTCCVSNLPYGVSSGVTFRLLPEREPAVLMYQLEFAERMAAESGTSEYGRLSVAAQHYADVEVVETVPPEAFDPQPRVDSAVVRLTPRDPEYEVDDEAFFFDFVKAVFTQRRKTVRNAIRNTGHISGLDDPDAVVDAVDEDVLGKRPGDLSPATFAALANVALGIQREGAT</sequence>
<dbReference type="SMART" id="SM00650">
    <property type="entry name" value="rADc"/>
    <property type="match status" value="1"/>
</dbReference>
<accession>A0A6B0SHQ2</accession>
<dbReference type="PANTHER" id="PTHR11727:SF7">
    <property type="entry name" value="DIMETHYLADENOSINE TRANSFERASE-RELATED"/>
    <property type="match status" value="1"/>
</dbReference>
<feature type="binding site" evidence="7 8">
    <location>
        <position position="100"/>
    </location>
    <ligand>
        <name>S-adenosyl-L-methionine</name>
        <dbReference type="ChEBI" id="CHEBI:59789"/>
    </ligand>
</feature>
<dbReference type="Pfam" id="PF00398">
    <property type="entry name" value="RrnaAD"/>
    <property type="match status" value="1"/>
</dbReference>
<evidence type="ECO:0000256" key="3">
    <source>
        <dbReference type="ARBA" id="ARBA00022603"/>
    </source>
</evidence>
<comment type="similarity">
    <text evidence="7">Belongs to the class I-like SAM-binding methyltransferase superfamily. rRNA adenine N(6)-methyltransferase family. RsmA subfamily.</text>
</comment>
<evidence type="ECO:0000256" key="2">
    <source>
        <dbReference type="ARBA" id="ARBA00022552"/>
    </source>
</evidence>
<dbReference type="InterPro" id="IPR011530">
    <property type="entry name" value="rRNA_adenine_dimethylase"/>
</dbReference>
<dbReference type="NCBIfam" id="NF011486">
    <property type="entry name" value="PRK14896.1-1"/>
    <property type="match status" value="1"/>
</dbReference>
<feature type="binding site" evidence="7 8">
    <location>
        <position position="51"/>
    </location>
    <ligand>
        <name>S-adenosyl-L-methionine</name>
        <dbReference type="ChEBI" id="CHEBI:59789"/>
    </ligand>
</feature>
<dbReference type="PANTHER" id="PTHR11727">
    <property type="entry name" value="DIMETHYLADENOSINE TRANSFERASE"/>
    <property type="match status" value="1"/>
</dbReference>
<dbReference type="Gene3D" id="1.10.8.100">
    <property type="entry name" value="Ribosomal RNA adenine dimethylase-like, domain 2"/>
    <property type="match status" value="1"/>
</dbReference>
<name>A0A6B0SHQ2_9EURY</name>
<dbReference type="SUPFAM" id="SSF53335">
    <property type="entry name" value="S-adenosyl-L-methionine-dependent methyltransferases"/>
    <property type="match status" value="1"/>
</dbReference>
<evidence type="ECO:0000256" key="8">
    <source>
        <dbReference type="PROSITE-ProRule" id="PRU01026"/>
    </source>
</evidence>